<keyword evidence="3" id="KW-1185">Reference proteome</keyword>
<dbReference type="AlphaFoldDB" id="A0A319E4S7"/>
<dbReference type="Pfam" id="PF01370">
    <property type="entry name" value="Epimerase"/>
    <property type="match status" value="1"/>
</dbReference>
<proteinExistence type="predicted"/>
<feature type="domain" description="NAD-dependent epimerase/dehydratase" evidence="1">
    <location>
        <begin position="6"/>
        <end position="240"/>
    </location>
</feature>
<dbReference type="InterPro" id="IPR001509">
    <property type="entry name" value="Epimerase_deHydtase"/>
</dbReference>
<dbReference type="VEuPathDB" id="FungiDB:BO78DRAFT_327331"/>
<evidence type="ECO:0000313" key="2">
    <source>
        <dbReference type="EMBL" id="PYI01528.1"/>
    </source>
</evidence>
<dbReference type="GO" id="GO:0004029">
    <property type="term" value="F:aldehyde dehydrogenase (NAD+) activity"/>
    <property type="evidence" value="ECO:0007669"/>
    <property type="project" value="TreeGrafter"/>
</dbReference>
<dbReference type="EMBL" id="KZ826413">
    <property type="protein sequence ID" value="PYI01528.1"/>
    <property type="molecule type" value="Genomic_DNA"/>
</dbReference>
<sequence length="358" mass="39515">MALHNILITGASGYLGGTVLARWKSANLPPYSHLYALVRSEEQGETVEQYGAEPFIADLHNQEAIAAKIVDLNITVIYFLIDAYTAKHQPNMIQALGKVKTKTGQDVHFLHTTGAKQFSRHAGMPTNEPLLDTNPHLYDLQKNAKGPHGFVNESVKANIIVIDEAQRHGVRSYIFAPCLVYGRGEGFGNKTSIQDVSIVQAAQGARRVCAVDSDDPTWPVCHVIDTATLYLQILQKILSGEEIAHGKNGYYLASSGPIAWNEVYAAFAKALYKRKIVEDDNVHQADETSRIKMAAGLGVNSQEIQVLMGGKCLYTAKRGYEIGWKPQYPPEHFFDVVEDEVALILEGLERNKGKANIR</sequence>
<dbReference type="Proteomes" id="UP000248423">
    <property type="component" value="Unassembled WGS sequence"/>
</dbReference>
<name>A0A319E4S7_ASPSB</name>
<reference evidence="2 3" key="1">
    <citation type="submission" date="2018-02" db="EMBL/GenBank/DDBJ databases">
        <title>The genomes of Aspergillus section Nigri reveals drivers in fungal speciation.</title>
        <authorList>
            <consortium name="DOE Joint Genome Institute"/>
            <person name="Vesth T.C."/>
            <person name="Nybo J."/>
            <person name="Theobald S."/>
            <person name="Brandl J."/>
            <person name="Frisvad J.C."/>
            <person name="Nielsen K.F."/>
            <person name="Lyhne E.K."/>
            <person name="Kogle M.E."/>
            <person name="Kuo A."/>
            <person name="Riley R."/>
            <person name="Clum A."/>
            <person name="Nolan M."/>
            <person name="Lipzen A."/>
            <person name="Salamov A."/>
            <person name="Henrissat B."/>
            <person name="Wiebenga A."/>
            <person name="De vries R.P."/>
            <person name="Grigoriev I.V."/>
            <person name="Mortensen U.H."/>
            <person name="Andersen M.R."/>
            <person name="Baker S.E."/>
        </authorList>
    </citation>
    <scope>NUCLEOTIDE SEQUENCE [LARGE SCALE GENOMIC DNA]</scope>
    <source>
        <strain evidence="2 3">CBS 121057</strain>
    </source>
</reference>
<dbReference type="InterPro" id="IPR036291">
    <property type="entry name" value="NAD(P)-bd_dom_sf"/>
</dbReference>
<gene>
    <name evidence="2" type="ORF">BO78DRAFT_327331</name>
</gene>
<evidence type="ECO:0000313" key="3">
    <source>
        <dbReference type="Proteomes" id="UP000248423"/>
    </source>
</evidence>
<dbReference type="InterPro" id="IPR051783">
    <property type="entry name" value="NAD(P)-dependent_oxidoreduct"/>
</dbReference>
<dbReference type="PANTHER" id="PTHR48079:SF6">
    <property type="entry name" value="NAD(P)-BINDING DOMAIN-CONTAINING PROTEIN-RELATED"/>
    <property type="match status" value="1"/>
</dbReference>
<dbReference type="Gene3D" id="3.40.50.720">
    <property type="entry name" value="NAD(P)-binding Rossmann-like Domain"/>
    <property type="match status" value="2"/>
</dbReference>
<dbReference type="OrthoDB" id="10262413at2759"/>
<protein>
    <submittedName>
        <fullName evidence="2">NAD(P)-binding protein</fullName>
    </submittedName>
</protein>
<dbReference type="GO" id="GO:0005737">
    <property type="term" value="C:cytoplasm"/>
    <property type="evidence" value="ECO:0007669"/>
    <property type="project" value="TreeGrafter"/>
</dbReference>
<organism evidence="2 3">
    <name type="scientific">Aspergillus sclerotiicarbonarius (strain CBS 121057 / IBT 28362)</name>
    <dbReference type="NCBI Taxonomy" id="1448318"/>
    <lineage>
        <taxon>Eukaryota</taxon>
        <taxon>Fungi</taxon>
        <taxon>Dikarya</taxon>
        <taxon>Ascomycota</taxon>
        <taxon>Pezizomycotina</taxon>
        <taxon>Eurotiomycetes</taxon>
        <taxon>Eurotiomycetidae</taxon>
        <taxon>Eurotiales</taxon>
        <taxon>Aspergillaceae</taxon>
        <taxon>Aspergillus</taxon>
        <taxon>Aspergillus subgen. Circumdati</taxon>
    </lineage>
</organism>
<dbReference type="SUPFAM" id="SSF51735">
    <property type="entry name" value="NAD(P)-binding Rossmann-fold domains"/>
    <property type="match status" value="1"/>
</dbReference>
<accession>A0A319E4S7</accession>
<evidence type="ECO:0000259" key="1">
    <source>
        <dbReference type="Pfam" id="PF01370"/>
    </source>
</evidence>
<dbReference type="PANTHER" id="PTHR48079">
    <property type="entry name" value="PROTEIN YEEZ"/>
    <property type="match status" value="1"/>
</dbReference>